<dbReference type="eggNOG" id="ENOG502S586">
    <property type="taxonomic scope" value="Eukaryota"/>
</dbReference>
<feature type="compositionally biased region" description="Basic and acidic residues" evidence="1">
    <location>
        <begin position="138"/>
        <end position="151"/>
    </location>
</feature>
<reference evidence="4 6" key="2">
    <citation type="journal article" date="2019" name="Genome Biol. Evol.">
        <title>Insights into the evolution of the New World diploid cottons (Gossypium, subgenus Houzingenia) based on genome sequencing.</title>
        <authorList>
            <person name="Grover C.E."/>
            <person name="Arick M.A. 2nd"/>
            <person name="Thrash A."/>
            <person name="Conover J.L."/>
            <person name="Sanders W.S."/>
            <person name="Peterson D.G."/>
            <person name="Frelichowski J.E."/>
            <person name="Scheffler J.A."/>
            <person name="Scheffler B.E."/>
            <person name="Wendel J.F."/>
        </authorList>
    </citation>
    <scope>NUCLEOTIDE SEQUENCE [LARGE SCALE GENOMIC DNA]</scope>
    <source>
        <strain evidence="4">8</strain>
        <tissue evidence="4">Leaf</tissue>
    </source>
</reference>
<dbReference type="OMA" id="VPFRNGH"/>
<sequence>MARLAISFIAIFVLFTVSHARLIVPDQAVTSEEIVAELPESDSTTTNVILLPNEKPNSEPAKTVDSKHDVDDASEADPDLVSVPLTIISFRPVNGHFPRHPLVPFRNGHDCRYHRRFRPLNSRFQRKRYVSHGNGKALSDERSRSDPESIRLGHQIRGRWTRFPNNGAESKEHVDFRKVRPYNHEHEQDHDNNDHHPHHRYQHQRRHHRRGEENERRESEEKDWGFIKRFRKFLINF</sequence>
<keyword evidence="5" id="KW-1185">Reference proteome</keyword>
<evidence type="ECO:0000313" key="4">
    <source>
        <dbReference type="EMBL" id="MBA0593481.1"/>
    </source>
</evidence>
<reference evidence="4" key="3">
    <citation type="submission" date="2020-04" db="EMBL/GenBank/DDBJ databases">
        <authorList>
            <person name="Grover C.E."/>
            <person name="Arick M.A. II"/>
            <person name="Thrash A."/>
            <person name="Conover J.L."/>
            <person name="Sanders W.S."/>
            <person name="Peterson D.G."/>
            <person name="Scheffler J.A."/>
            <person name="Scheffler B.E."/>
            <person name="Wendel J.F."/>
        </authorList>
    </citation>
    <scope>NUCLEOTIDE SEQUENCE</scope>
    <source>
        <strain evidence="4">8</strain>
        <tissue evidence="4">Leaf</tissue>
    </source>
</reference>
<gene>
    <name evidence="3" type="ORF">B456_008G253600</name>
    <name evidence="4" type="ORF">Gorai_010424</name>
</gene>
<proteinExistence type="predicted"/>
<dbReference type="Gramene" id="KJB52277">
    <property type="protein sequence ID" value="KJB52277"/>
    <property type="gene ID" value="B456_008G253600"/>
</dbReference>
<feature type="compositionally biased region" description="Basic and acidic residues" evidence="1">
    <location>
        <begin position="62"/>
        <end position="71"/>
    </location>
</feature>
<evidence type="ECO:0000313" key="3">
    <source>
        <dbReference type="EMBL" id="KJB52277.1"/>
    </source>
</evidence>
<evidence type="ECO:0000313" key="5">
    <source>
        <dbReference type="Proteomes" id="UP000032304"/>
    </source>
</evidence>
<dbReference type="Proteomes" id="UP000593578">
    <property type="component" value="Unassembled WGS sequence"/>
</dbReference>
<dbReference type="EMBL" id="CM001747">
    <property type="protein sequence ID" value="KJB52277.1"/>
    <property type="molecule type" value="Genomic_DNA"/>
</dbReference>
<accession>A0A0D2Q1N3</accession>
<name>A0A0D2Q1N3_GOSRA</name>
<feature type="signal peptide" evidence="2">
    <location>
        <begin position="1"/>
        <end position="20"/>
    </location>
</feature>
<feature type="compositionally biased region" description="Basic and acidic residues" evidence="1">
    <location>
        <begin position="184"/>
        <end position="195"/>
    </location>
</feature>
<evidence type="ECO:0000256" key="2">
    <source>
        <dbReference type="SAM" id="SignalP"/>
    </source>
</evidence>
<feature type="region of interest" description="Disordered" evidence="1">
    <location>
        <begin position="184"/>
        <end position="218"/>
    </location>
</feature>
<evidence type="ECO:0000256" key="1">
    <source>
        <dbReference type="SAM" id="MobiDB-lite"/>
    </source>
</evidence>
<dbReference type="AlphaFoldDB" id="A0A0D2Q1N3"/>
<feature type="region of interest" description="Disordered" evidence="1">
    <location>
        <begin position="124"/>
        <end position="153"/>
    </location>
</feature>
<dbReference type="EMBL" id="JABEZZ010000008">
    <property type="protein sequence ID" value="MBA0593481.1"/>
    <property type="molecule type" value="Genomic_DNA"/>
</dbReference>
<evidence type="ECO:0000313" key="6">
    <source>
        <dbReference type="Proteomes" id="UP000593578"/>
    </source>
</evidence>
<keyword evidence="2" id="KW-0732">Signal</keyword>
<protein>
    <submittedName>
        <fullName evidence="3">Uncharacterized protein</fullName>
    </submittedName>
</protein>
<dbReference type="Proteomes" id="UP000032304">
    <property type="component" value="Chromosome 8"/>
</dbReference>
<reference evidence="3 5" key="1">
    <citation type="journal article" date="2012" name="Nature">
        <title>Repeated polyploidization of Gossypium genomes and the evolution of spinnable cotton fibres.</title>
        <authorList>
            <person name="Paterson A.H."/>
            <person name="Wendel J.F."/>
            <person name="Gundlach H."/>
            <person name="Guo H."/>
            <person name="Jenkins J."/>
            <person name="Jin D."/>
            <person name="Llewellyn D."/>
            <person name="Showmaker K.C."/>
            <person name="Shu S."/>
            <person name="Udall J."/>
            <person name="Yoo M.J."/>
            <person name="Byers R."/>
            <person name="Chen W."/>
            <person name="Doron-Faigenboim A."/>
            <person name="Duke M.V."/>
            <person name="Gong L."/>
            <person name="Grimwood J."/>
            <person name="Grover C."/>
            <person name="Grupp K."/>
            <person name="Hu G."/>
            <person name="Lee T.H."/>
            <person name="Li J."/>
            <person name="Lin L."/>
            <person name="Liu T."/>
            <person name="Marler B.S."/>
            <person name="Page J.T."/>
            <person name="Roberts A.W."/>
            <person name="Romanel E."/>
            <person name="Sanders W.S."/>
            <person name="Szadkowski E."/>
            <person name="Tan X."/>
            <person name="Tang H."/>
            <person name="Xu C."/>
            <person name="Wang J."/>
            <person name="Wang Z."/>
            <person name="Zhang D."/>
            <person name="Zhang L."/>
            <person name="Ashrafi H."/>
            <person name="Bedon F."/>
            <person name="Bowers J.E."/>
            <person name="Brubaker C.L."/>
            <person name="Chee P.W."/>
            <person name="Das S."/>
            <person name="Gingle A.R."/>
            <person name="Haigler C.H."/>
            <person name="Harker D."/>
            <person name="Hoffmann L.V."/>
            <person name="Hovav R."/>
            <person name="Jones D.C."/>
            <person name="Lemke C."/>
            <person name="Mansoor S."/>
            <person name="ur Rahman M."/>
            <person name="Rainville L.N."/>
            <person name="Rambani A."/>
            <person name="Reddy U.K."/>
            <person name="Rong J.K."/>
            <person name="Saranga Y."/>
            <person name="Scheffler B.E."/>
            <person name="Scheffler J.A."/>
            <person name="Stelly D.M."/>
            <person name="Triplett B.A."/>
            <person name="Van Deynze A."/>
            <person name="Vaslin M.F."/>
            <person name="Waghmare V.N."/>
            <person name="Walford S.A."/>
            <person name="Wright R.J."/>
            <person name="Zaki E.A."/>
            <person name="Zhang T."/>
            <person name="Dennis E.S."/>
            <person name="Mayer K.F."/>
            <person name="Peterson D.G."/>
            <person name="Rokhsar D.S."/>
            <person name="Wang X."/>
            <person name="Schmutz J."/>
        </authorList>
    </citation>
    <scope>NUCLEOTIDE SEQUENCE [LARGE SCALE GENOMIC DNA]</scope>
</reference>
<organism evidence="3 5">
    <name type="scientific">Gossypium raimondii</name>
    <name type="common">Peruvian cotton</name>
    <name type="synonym">Gossypium klotzschianum subsp. raimondii</name>
    <dbReference type="NCBI Taxonomy" id="29730"/>
    <lineage>
        <taxon>Eukaryota</taxon>
        <taxon>Viridiplantae</taxon>
        <taxon>Streptophyta</taxon>
        <taxon>Embryophyta</taxon>
        <taxon>Tracheophyta</taxon>
        <taxon>Spermatophyta</taxon>
        <taxon>Magnoliopsida</taxon>
        <taxon>eudicotyledons</taxon>
        <taxon>Gunneridae</taxon>
        <taxon>Pentapetalae</taxon>
        <taxon>rosids</taxon>
        <taxon>malvids</taxon>
        <taxon>Malvales</taxon>
        <taxon>Malvaceae</taxon>
        <taxon>Malvoideae</taxon>
        <taxon>Gossypium</taxon>
    </lineage>
</organism>
<feature type="chain" id="PRO_5033220011" evidence="2">
    <location>
        <begin position="21"/>
        <end position="237"/>
    </location>
</feature>
<feature type="compositionally biased region" description="Basic residues" evidence="1">
    <location>
        <begin position="196"/>
        <end position="209"/>
    </location>
</feature>
<feature type="region of interest" description="Disordered" evidence="1">
    <location>
        <begin position="52"/>
        <end position="76"/>
    </location>
</feature>